<gene>
    <name evidence="7" type="ORF">CLODIP_2_CD08259</name>
</gene>
<keyword evidence="8" id="KW-1185">Reference proteome</keyword>
<name>A0A8S1CN42_9INSE</name>
<evidence type="ECO:0000256" key="5">
    <source>
        <dbReference type="ARBA" id="ARBA00023136"/>
    </source>
</evidence>
<evidence type="ECO:0000256" key="6">
    <source>
        <dbReference type="SAM" id="Phobius"/>
    </source>
</evidence>
<sequence length="239" mass="26779">MKYFSLLVQTAYEKAWRRCATSAAAGWSAQADDAFLWAGKASGRARAAQLRDSETVLGRHTRCCCWPGGSPAASDRTASRMTGVSASPLTLADRLYVYALHGFLVEVLFSATWDFVLMQKWTLAGCSNVWSLPIYGISGLVMEALADKMLARGLAWPLRGLVYLMWIYCWEYSSGYALRALNACPWDYSAFAYNINGLITLEYGPLWLIASLIMEKLVIQRLSHLRWHPKPTVKSFKIN</sequence>
<dbReference type="PANTHER" id="PTHR31746:SF3">
    <property type="entry name" value="TRANSMEMBRANE PROTEIN 229B"/>
    <property type="match status" value="1"/>
</dbReference>
<dbReference type="EMBL" id="CADEPI010000056">
    <property type="protein sequence ID" value="CAB3370864.1"/>
    <property type="molecule type" value="Genomic_DNA"/>
</dbReference>
<dbReference type="AlphaFoldDB" id="A0A8S1CN42"/>
<evidence type="ECO:0000313" key="8">
    <source>
        <dbReference type="Proteomes" id="UP000494165"/>
    </source>
</evidence>
<feature type="transmembrane region" description="Helical" evidence="6">
    <location>
        <begin position="121"/>
        <end position="142"/>
    </location>
</feature>
<dbReference type="InterPro" id="IPR010540">
    <property type="entry name" value="CmpB_TMEM229"/>
</dbReference>
<dbReference type="Proteomes" id="UP000494165">
    <property type="component" value="Unassembled WGS sequence"/>
</dbReference>
<protein>
    <recommendedName>
        <fullName evidence="9">Transmembrane protein 229B</fullName>
    </recommendedName>
</protein>
<evidence type="ECO:0000313" key="7">
    <source>
        <dbReference type="EMBL" id="CAB3370864.1"/>
    </source>
</evidence>
<keyword evidence="5 6" id="KW-0472">Membrane</keyword>
<evidence type="ECO:0000256" key="2">
    <source>
        <dbReference type="ARBA" id="ARBA00006371"/>
    </source>
</evidence>
<evidence type="ECO:0000256" key="3">
    <source>
        <dbReference type="ARBA" id="ARBA00022692"/>
    </source>
</evidence>
<dbReference type="OrthoDB" id="5946847at2759"/>
<keyword evidence="3 6" id="KW-0812">Transmembrane</keyword>
<dbReference type="PANTHER" id="PTHR31746">
    <property type="entry name" value="TRANSMEMBRANE PROTEIN 229 FAMILY MEMBER"/>
    <property type="match status" value="1"/>
</dbReference>
<reference evidence="7 8" key="1">
    <citation type="submission" date="2020-04" db="EMBL/GenBank/DDBJ databases">
        <authorList>
            <person name="Alioto T."/>
            <person name="Alioto T."/>
            <person name="Gomez Garrido J."/>
        </authorList>
    </citation>
    <scope>NUCLEOTIDE SEQUENCE [LARGE SCALE GENOMIC DNA]</scope>
</reference>
<proteinExistence type="inferred from homology"/>
<comment type="caution">
    <text evidence="7">The sequence shown here is derived from an EMBL/GenBank/DDBJ whole genome shotgun (WGS) entry which is preliminary data.</text>
</comment>
<keyword evidence="4 6" id="KW-1133">Transmembrane helix</keyword>
<evidence type="ECO:0000256" key="1">
    <source>
        <dbReference type="ARBA" id="ARBA00004141"/>
    </source>
</evidence>
<feature type="transmembrane region" description="Helical" evidence="6">
    <location>
        <begin position="193"/>
        <end position="214"/>
    </location>
</feature>
<evidence type="ECO:0000256" key="4">
    <source>
        <dbReference type="ARBA" id="ARBA00022989"/>
    </source>
</evidence>
<organism evidence="7 8">
    <name type="scientific">Cloeon dipterum</name>
    <dbReference type="NCBI Taxonomy" id="197152"/>
    <lineage>
        <taxon>Eukaryota</taxon>
        <taxon>Metazoa</taxon>
        <taxon>Ecdysozoa</taxon>
        <taxon>Arthropoda</taxon>
        <taxon>Hexapoda</taxon>
        <taxon>Insecta</taxon>
        <taxon>Pterygota</taxon>
        <taxon>Palaeoptera</taxon>
        <taxon>Ephemeroptera</taxon>
        <taxon>Pisciforma</taxon>
        <taxon>Baetidae</taxon>
        <taxon>Cloeon</taxon>
    </lineage>
</organism>
<evidence type="ECO:0008006" key="9">
    <source>
        <dbReference type="Google" id="ProtNLM"/>
    </source>
</evidence>
<dbReference type="Pfam" id="PF06541">
    <property type="entry name" value="ABC_trans_CmpB"/>
    <property type="match status" value="1"/>
</dbReference>
<dbReference type="GO" id="GO:0016020">
    <property type="term" value="C:membrane"/>
    <property type="evidence" value="ECO:0007669"/>
    <property type="project" value="UniProtKB-SubCell"/>
</dbReference>
<feature type="transmembrane region" description="Helical" evidence="6">
    <location>
        <begin position="95"/>
        <end position="115"/>
    </location>
</feature>
<accession>A0A8S1CN42</accession>
<comment type="subcellular location">
    <subcellularLocation>
        <location evidence="1">Membrane</location>
        <topology evidence="1">Multi-pass membrane protein</topology>
    </subcellularLocation>
</comment>
<comment type="similarity">
    <text evidence="2">Belongs to the TMEM229 family.</text>
</comment>
<feature type="transmembrane region" description="Helical" evidence="6">
    <location>
        <begin position="154"/>
        <end position="173"/>
    </location>
</feature>